<name>A0AAD2D5D5_EUPCR</name>
<gene>
    <name evidence="1" type="ORF">ECRASSUSDP1_LOCUS22497</name>
</gene>
<organism evidence="1 2">
    <name type="scientific">Euplotes crassus</name>
    <dbReference type="NCBI Taxonomy" id="5936"/>
    <lineage>
        <taxon>Eukaryota</taxon>
        <taxon>Sar</taxon>
        <taxon>Alveolata</taxon>
        <taxon>Ciliophora</taxon>
        <taxon>Intramacronucleata</taxon>
        <taxon>Spirotrichea</taxon>
        <taxon>Hypotrichia</taxon>
        <taxon>Euplotida</taxon>
        <taxon>Euplotidae</taxon>
        <taxon>Moneuplotes</taxon>
    </lineage>
</organism>
<dbReference type="Proteomes" id="UP001295684">
    <property type="component" value="Unassembled WGS sequence"/>
</dbReference>
<sequence length="210" mass="24930">MSEEGEGELILPREDPEHESFVIKEQFVKELWESSRPKSMLIEFYQKLFKPKIFEDEPLDYNKLNILAEFQTYNLLFAKNELLLDDIQCCYILQLFWNLIPIGEDGKRKENAPKTPLPYKTSFDNELIERYQEGIFSLEEIKRISEYSKKFFNNFILYDYVFNNPLLLGTKKNILIPHDKPRIAPNLDKALTLQTADDDTEEEDEGEERF</sequence>
<protein>
    <submittedName>
        <fullName evidence="1">Uncharacterized protein</fullName>
    </submittedName>
</protein>
<dbReference type="EMBL" id="CAMPGE010023075">
    <property type="protein sequence ID" value="CAI2381052.1"/>
    <property type="molecule type" value="Genomic_DNA"/>
</dbReference>
<accession>A0AAD2D5D5</accession>
<evidence type="ECO:0000313" key="2">
    <source>
        <dbReference type="Proteomes" id="UP001295684"/>
    </source>
</evidence>
<proteinExistence type="predicted"/>
<reference evidence="1" key="1">
    <citation type="submission" date="2023-07" db="EMBL/GenBank/DDBJ databases">
        <authorList>
            <consortium name="AG Swart"/>
            <person name="Singh M."/>
            <person name="Singh A."/>
            <person name="Seah K."/>
            <person name="Emmerich C."/>
        </authorList>
    </citation>
    <scope>NUCLEOTIDE SEQUENCE</scope>
    <source>
        <strain evidence="1">DP1</strain>
    </source>
</reference>
<dbReference type="Pfam" id="PF14769">
    <property type="entry name" value="CLAMP"/>
    <property type="match status" value="1"/>
</dbReference>
<comment type="caution">
    <text evidence="1">The sequence shown here is derived from an EMBL/GenBank/DDBJ whole genome shotgun (WGS) entry which is preliminary data.</text>
</comment>
<dbReference type="InterPro" id="IPR032727">
    <property type="entry name" value="CLAMP"/>
</dbReference>
<keyword evidence="2" id="KW-1185">Reference proteome</keyword>
<dbReference type="AlphaFoldDB" id="A0AAD2D5D5"/>
<evidence type="ECO:0000313" key="1">
    <source>
        <dbReference type="EMBL" id="CAI2381052.1"/>
    </source>
</evidence>